<protein>
    <submittedName>
        <fullName evidence="2">Uncharacterized protein</fullName>
    </submittedName>
</protein>
<evidence type="ECO:0000313" key="3">
    <source>
        <dbReference type="Proteomes" id="UP000237819"/>
    </source>
</evidence>
<keyword evidence="1" id="KW-0812">Transmembrane</keyword>
<dbReference type="OrthoDB" id="9995471at2"/>
<reference evidence="2 3" key="1">
    <citation type="submission" date="2018-02" db="EMBL/GenBank/DDBJ databases">
        <title>Comparative genomes isolates from brazilian mangrove.</title>
        <authorList>
            <person name="Araujo J.E."/>
            <person name="Taketani R.G."/>
            <person name="Silva M.C.P."/>
            <person name="Loureco M.V."/>
            <person name="Andreote F.D."/>
        </authorList>
    </citation>
    <scope>NUCLEOTIDE SEQUENCE [LARGE SCALE GENOMIC DNA]</scope>
    <source>
        <strain evidence="2 3">Nap-Phe MGV</strain>
    </source>
</reference>
<comment type="caution">
    <text evidence="2">The sequence shown here is derived from an EMBL/GenBank/DDBJ whole genome shotgun (WGS) entry which is preliminary data.</text>
</comment>
<dbReference type="RefSeq" id="WP_105336458.1">
    <property type="nucleotide sequence ID" value="NZ_PUHZ01000016.1"/>
</dbReference>
<name>A0A2S8GKT7_9BACT</name>
<dbReference type="AlphaFoldDB" id="A0A2S8GKT7"/>
<dbReference type="Proteomes" id="UP000237819">
    <property type="component" value="Unassembled WGS sequence"/>
</dbReference>
<gene>
    <name evidence="2" type="ORF">C5Y93_16120</name>
</gene>
<organism evidence="2 3">
    <name type="scientific">Blastopirellula marina</name>
    <dbReference type="NCBI Taxonomy" id="124"/>
    <lineage>
        <taxon>Bacteria</taxon>
        <taxon>Pseudomonadati</taxon>
        <taxon>Planctomycetota</taxon>
        <taxon>Planctomycetia</taxon>
        <taxon>Pirellulales</taxon>
        <taxon>Pirellulaceae</taxon>
        <taxon>Blastopirellula</taxon>
    </lineage>
</organism>
<proteinExistence type="predicted"/>
<keyword evidence="1" id="KW-0472">Membrane</keyword>
<evidence type="ECO:0000256" key="1">
    <source>
        <dbReference type="SAM" id="Phobius"/>
    </source>
</evidence>
<keyword evidence="1" id="KW-1133">Transmembrane helix</keyword>
<evidence type="ECO:0000313" key="2">
    <source>
        <dbReference type="EMBL" id="PQO45059.1"/>
    </source>
</evidence>
<sequence length="79" mass="8627">MRFNLLTLLGFTAAVAICAAITVNYHFACAVPMALMLLWAFVAAQWPKLGANLEVAAVVGILLIFCLLCWLAQEMDAWP</sequence>
<accession>A0A2S8GKT7</accession>
<dbReference type="EMBL" id="PUHZ01000016">
    <property type="protein sequence ID" value="PQO45059.1"/>
    <property type="molecule type" value="Genomic_DNA"/>
</dbReference>
<feature type="transmembrane region" description="Helical" evidence="1">
    <location>
        <begin position="53"/>
        <end position="73"/>
    </location>
</feature>